<dbReference type="OrthoDB" id="7570475at2"/>
<dbReference type="EMBL" id="FUYP01000024">
    <property type="protein sequence ID" value="SKB86340.1"/>
    <property type="molecule type" value="Genomic_DNA"/>
</dbReference>
<dbReference type="InterPro" id="IPR015867">
    <property type="entry name" value="N-reg_PII/ATP_PRibTrfase_C"/>
</dbReference>
<dbReference type="AlphaFoldDB" id="A0A1T5ERL5"/>
<evidence type="ECO:0000313" key="1">
    <source>
        <dbReference type="EMBL" id="SKB86340.1"/>
    </source>
</evidence>
<sequence>MADILLTFHCASHDADSVTDALRAACDAPIHIAEQAVRGWDFGDASTAERVSGLLRRNALELIVDEDALGTLVDAVTQSKRSLPVRWHVVPVSARGRIA</sequence>
<gene>
    <name evidence="1" type="ORF">SAMN06295937_102428</name>
</gene>
<dbReference type="Gene3D" id="3.30.70.120">
    <property type="match status" value="1"/>
</dbReference>
<reference evidence="2" key="1">
    <citation type="submission" date="2017-02" db="EMBL/GenBank/DDBJ databases">
        <authorList>
            <person name="Varghese N."/>
            <person name="Submissions S."/>
        </authorList>
    </citation>
    <scope>NUCLEOTIDE SEQUENCE [LARGE SCALE GENOMIC DNA]</scope>
    <source>
        <strain evidence="2">R11H</strain>
    </source>
</reference>
<dbReference type="Proteomes" id="UP000190044">
    <property type="component" value="Unassembled WGS sequence"/>
</dbReference>
<proteinExistence type="predicted"/>
<dbReference type="Pfam" id="PF11582">
    <property type="entry name" value="DUF3240"/>
    <property type="match status" value="1"/>
</dbReference>
<accession>A0A1T5ERL5</accession>
<dbReference type="InterPro" id="IPR021634">
    <property type="entry name" value="DUF3240"/>
</dbReference>
<protein>
    <recommendedName>
        <fullName evidence="3">DUF3240 domain-containing protein</fullName>
    </recommendedName>
</protein>
<dbReference type="RefSeq" id="WP_020819433.1">
    <property type="nucleotide sequence ID" value="NZ_FUYP01000024.1"/>
</dbReference>
<keyword evidence="2" id="KW-1185">Reference proteome</keyword>
<evidence type="ECO:0008006" key="3">
    <source>
        <dbReference type="Google" id="ProtNLM"/>
    </source>
</evidence>
<organism evidence="1 2">
    <name type="scientific">Sphingopyxis flava</name>
    <dbReference type="NCBI Taxonomy" id="1507287"/>
    <lineage>
        <taxon>Bacteria</taxon>
        <taxon>Pseudomonadati</taxon>
        <taxon>Pseudomonadota</taxon>
        <taxon>Alphaproteobacteria</taxon>
        <taxon>Sphingomonadales</taxon>
        <taxon>Sphingomonadaceae</taxon>
        <taxon>Sphingopyxis</taxon>
    </lineage>
</organism>
<name>A0A1T5ERL5_9SPHN</name>
<evidence type="ECO:0000313" key="2">
    <source>
        <dbReference type="Proteomes" id="UP000190044"/>
    </source>
</evidence>